<dbReference type="EMBL" id="AUWY01000023">
    <property type="protein sequence ID" value="EQB33942.1"/>
    <property type="molecule type" value="Genomic_DNA"/>
</dbReference>
<sequence length="123" mass="13558">MEQDAVKRTEAGFEREADANFERMHKFVDMAMQTGRSSLNAAGEKSIQASKLAVETTTKTLAFSQAAAAETAEHLMRMTKTHDLKEATQLQSEFIRARLNAFQDYLKDISSAAEAMLGGAEPK</sequence>
<name>T0JAT0_9SPHN</name>
<proteinExistence type="predicted"/>
<organism evidence="1 2">
    <name type="scientific">Sphingobium ummariense RL-3</name>
    <dbReference type="NCBI Taxonomy" id="1346791"/>
    <lineage>
        <taxon>Bacteria</taxon>
        <taxon>Pseudomonadati</taxon>
        <taxon>Pseudomonadota</taxon>
        <taxon>Alphaproteobacteria</taxon>
        <taxon>Sphingomonadales</taxon>
        <taxon>Sphingomonadaceae</taxon>
        <taxon>Sphingobium</taxon>
    </lineage>
</organism>
<evidence type="ECO:0008006" key="3">
    <source>
        <dbReference type="Google" id="ProtNLM"/>
    </source>
</evidence>
<accession>T0JAT0</accession>
<evidence type="ECO:0000313" key="2">
    <source>
        <dbReference type="Proteomes" id="UP000015523"/>
    </source>
</evidence>
<reference evidence="1 2" key="1">
    <citation type="journal article" date="2013" name="Genome Announc.">
        <title>Draft Genome Sequence of Sphingobium ummariense Strain RL-3, a Hexachlorocyclohexane-Degrading Bacterium.</title>
        <authorList>
            <person name="Kohli P."/>
            <person name="Dua A."/>
            <person name="Sangwan N."/>
            <person name="Oldach P."/>
            <person name="Khurana J.P."/>
            <person name="Lal R."/>
        </authorList>
    </citation>
    <scope>NUCLEOTIDE SEQUENCE [LARGE SCALE GENOMIC DNA]</scope>
    <source>
        <strain evidence="1 2">RL-3</strain>
    </source>
</reference>
<dbReference type="RefSeq" id="WP_021316569.1">
    <property type="nucleotide sequence ID" value="NZ_AUWY01000023.1"/>
</dbReference>
<comment type="caution">
    <text evidence="1">The sequence shown here is derived from an EMBL/GenBank/DDBJ whole genome shotgun (WGS) entry which is preliminary data.</text>
</comment>
<gene>
    <name evidence="1" type="ORF">M529_02710</name>
</gene>
<dbReference type="PATRIC" id="fig|1346791.3.peg.526"/>
<keyword evidence="2" id="KW-1185">Reference proteome</keyword>
<dbReference type="AlphaFoldDB" id="T0JAT0"/>
<evidence type="ECO:0000313" key="1">
    <source>
        <dbReference type="EMBL" id="EQB33942.1"/>
    </source>
</evidence>
<dbReference type="OrthoDB" id="7856369at2"/>
<dbReference type="Proteomes" id="UP000015523">
    <property type="component" value="Unassembled WGS sequence"/>
</dbReference>
<protein>
    <recommendedName>
        <fullName evidence="3">Phasin domain-containing protein</fullName>
    </recommendedName>
</protein>